<name>A0ABR1DSB5_NECAM</name>
<sequence>MKMLSCVNPGNVESLEMLKVVLCLLVFYFLISIIPILLYYPFSLVSLFVPSVVFLYAICTLRCGSQSGRWLCCFVAIAGILIKVAATIVYLMVFPSENLLQDYSTVPLSTKSQSRADLTMKRHRVIFFMVLIAIEILVLLIGVGLKWHLSGFERIDNNKRGNRTTTTSDYPLVSEELKGRTRTA</sequence>
<gene>
    <name evidence="2" type="primary">Necator_chrV.g17529</name>
    <name evidence="2" type="ORF">RB195_012739</name>
</gene>
<feature type="transmembrane region" description="Helical" evidence="1">
    <location>
        <begin position="125"/>
        <end position="145"/>
    </location>
</feature>
<dbReference type="Proteomes" id="UP001303046">
    <property type="component" value="Unassembled WGS sequence"/>
</dbReference>
<accession>A0ABR1DSB5</accession>
<keyword evidence="1" id="KW-0472">Membrane</keyword>
<proteinExistence type="predicted"/>
<evidence type="ECO:0000313" key="3">
    <source>
        <dbReference type="Proteomes" id="UP001303046"/>
    </source>
</evidence>
<keyword evidence="1" id="KW-0812">Transmembrane</keyword>
<evidence type="ECO:0008006" key="4">
    <source>
        <dbReference type="Google" id="ProtNLM"/>
    </source>
</evidence>
<feature type="transmembrane region" description="Helical" evidence="1">
    <location>
        <begin position="44"/>
        <end position="63"/>
    </location>
</feature>
<organism evidence="2 3">
    <name type="scientific">Necator americanus</name>
    <name type="common">Human hookworm</name>
    <dbReference type="NCBI Taxonomy" id="51031"/>
    <lineage>
        <taxon>Eukaryota</taxon>
        <taxon>Metazoa</taxon>
        <taxon>Ecdysozoa</taxon>
        <taxon>Nematoda</taxon>
        <taxon>Chromadorea</taxon>
        <taxon>Rhabditida</taxon>
        <taxon>Rhabditina</taxon>
        <taxon>Rhabditomorpha</taxon>
        <taxon>Strongyloidea</taxon>
        <taxon>Ancylostomatidae</taxon>
        <taxon>Bunostominae</taxon>
        <taxon>Necator</taxon>
    </lineage>
</organism>
<dbReference type="EMBL" id="JAVFWL010000005">
    <property type="protein sequence ID" value="KAK6753320.1"/>
    <property type="molecule type" value="Genomic_DNA"/>
</dbReference>
<keyword evidence="3" id="KW-1185">Reference proteome</keyword>
<feature type="transmembrane region" description="Helical" evidence="1">
    <location>
        <begin position="70"/>
        <end position="93"/>
    </location>
</feature>
<keyword evidence="1" id="KW-1133">Transmembrane helix</keyword>
<feature type="transmembrane region" description="Helical" evidence="1">
    <location>
        <begin position="20"/>
        <end position="38"/>
    </location>
</feature>
<reference evidence="2 3" key="1">
    <citation type="submission" date="2023-08" db="EMBL/GenBank/DDBJ databases">
        <title>A Necator americanus chromosomal reference genome.</title>
        <authorList>
            <person name="Ilik V."/>
            <person name="Petrzelkova K.J."/>
            <person name="Pardy F."/>
            <person name="Fuh T."/>
            <person name="Niatou-Singa F.S."/>
            <person name="Gouil Q."/>
            <person name="Baker L."/>
            <person name="Ritchie M.E."/>
            <person name="Jex A.R."/>
            <person name="Gazzola D."/>
            <person name="Li H."/>
            <person name="Toshio Fujiwara R."/>
            <person name="Zhan B."/>
            <person name="Aroian R.V."/>
            <person name="Pafco B."/>
            <person name="Schwarz E.M."/>
        </authorList>
    </citation>
    <scope>NUCLEOTIDE SEQUENCE [LARGE SCALE GENOMIC DNA]</scope>
    <source>
        <strain evidence="2 3">Aroian</strain>
        <tissue evidence="2">Whole animal</tissue>
    </source>
</reference>
<evidence type="ECO:0000256" key="1">
    <source>
        <dbReference type="SAM" id="Phobius"/>
    </source>
</evidence>
<comment type="caution">
    <text evidence="2">The sequence shown here is derived from an EMBL/GenBank/DDBJ whole genome shotgun (WGS) entry which is preliminary data.</text>
</comment>
<evidence type="ECO:0000313" key="2">
    <source>
        <dbReference type="EMBL" id="KAK6753320.1"/>
    </source>
</evidence>
<protein>
    <recommendedName>
        <fullName evidence="4">Endoplasmic reticulum transmembrane protein</fullName>
    </recommendedName>
</protein>